<evidence type="ECO:0000313" key="2">
    <source>
        <dbReference type="EnsemblPlants" id="PGSC0003DMT400093331"/>
    </source>
</evidence>
<organism evidence="2 3">
    <name type="scientific">Solanum tuberosum</name>
    <name type="common">Potato</name>
    <dbReference type="NCBI Taxonomy" id="4113"/>
    <lineage>
        <taxon>Eukaryota</taxon>
        <taxon>Viridiplantae</taxon>
        <taxon>Streptophyta</taxon>
        <taxon>Embryophyta</taxon>
        <taxon>Tracheophyta</taxon>
        <taxon>Spermatophyta</taxon>
        <taxon>Magnoliopsida</taxon>
        <taxon>eudicotyledons</taxon>
        <taxon>Gunneridae</taxon>
        <taxon>Pentapetalae</taxon>
        <taxon>asterids</taxon>
        <taxon>lamiids</taxon>
        <taxon>Solanales</taxon>
        <taxon>Solanaceae</taxon>
        <taxon>Solanoideae</taxon>
        <taxon>Solaneae</taxon>
        <taxon>Solanum</taxon>
    </lineage>
</organism>
<evidence type="ECO:0000256" key="1">
    <source>
        <dbReference type="SAM" id="MobiDB-lite"/>
    </source>
</evidence>
<accession>M1DRQ9</accession>
<feature type="compositionally biased region" description="Basic and acidic residues" evidence="1">
    <location>
        <begin position="1"/>
        <end position="18"/>
    </location>
</feature>
<evidence type="ECO:0000313" key="3">
    <source>
        <dbReference type="Proteomes" id="UP000011115"/>
    </source>
</evidence>
<dbReference type="AlphaFoldDB" id="M1DRQ9"/>
<keyword evidence="3" id="KW-1185">Reference proteome</keyword>
<proteinExistence type="predicted"/>
<sequence>MKIDEQKVQSAYRRKDDIDAPETSDIPLSTSGEVHRDEPAVNESNAEINEEQIEIREESIYRDFPDLKEKIM</sequence>
<protein>
    <submittedName>
        <fullName evidence="2">Uncharacterized protein</fullName>
    </submittedName>
</protein>
<name>M1DRQ9_SOLTU</name>
<dbReference type="InParanoid" id="M1DRQ9"/>
<dbReference type="HOGENOM" id="CLU_2727120_0_0_1"/>
<reference evidence="3" key="1">
    <citation type="journal article" date="2011" name="Nature">
        <title>Genome sequence and analysis of the tuber crop potato.</title>
        <authorList>
            <consortium name="The Potato Genome Sequencing Consortium"/>
        </authorList>
    </citation>
    <scope>NUCLEOTIDE SEQUENCE [LARGE SCALE GENOMIC DNA]</scope>
    <source>
        <strain evidence="3">cv. DM1-3 516 R44</strain>
    </source>
</reference>
<dbReference type="Proteomes" id="UP000011115">
    <property type="component" value="Unassembled WGS sequence"/>
</dbReference>
<dbReference type="EnsemblPlants" id="PGSC0003DMT400093331">
    <property type="protein sequence ID" value="PGSC0003DMT400093331"/>
    <property type="gene ID" value="PGSC0003DMG400042902"/>
</dbReference>
<dbReference type="Gramene" id="PGSC0003DMT400093331">
    <property type="protein sequence ID" value="PGSC0003DMT400093331"/>
    <property type="gene ID" value="PGSC0003DMG400042902"/>
</dbReference>
<dbReference type="PaxDb" id="4113-PGSC0003DMT400093331"/>
<feature type="region of interest" description="Disordered" evidence="1">
    <location>
        <begin position="1"/>
        <end position="47"/>
    </location>
</feature>
<reference evidence="2" key="2">
    <citation type="submission" date="2015-06" db="UniProtKB">
        <authorList>
            <consortium name="EnsemblPlants"/>
        </authorList>
    </citation>
    <scope>IDENTIFICATION</scope>
    <source>
        <strain evidence="2">DM1-3 516 R44</strain>
    </source>
</reference>